<evidence type="ECO:0000256" key="6">
    <source>
        <dbReference type="ARBA" id="ARBA00023136"/>
    </source>
</evidence>
<dbReference type="GO" id="GO:0008137">
    <property type="term" value="F:NADH dehydrogenase (ubiquinone) activity"/>
    <property type="evidence" value="ECO:0007669"/>
    <property type="project" value="UniProtKB-EC"/>
</dbReference>
<evidence type="ECO:0000256" key="3">
    <source>
        <dbReference type="ARBA" id="ARBA00021009"/>
    </source>
</evidence>
<feature type="transmembrane region" description="Helical" evidence="9">
    <location>
        <begin position="137"/>
        <end position="157"/>
    </location>
</feature>
<name>H6BHS1_9BIVA</name>
<keyword evidence="6 9" id="KW-0472">Membrane</keyword>
<organism evidence="10">
    <name type="scientific">Paphia amabilis</name>
    <name type="common">short-necked clam</name>
    <dbReference type="NCBI Taxonomy" id="676961"/>
    <lineage>
        <taxon>Eukaryota</taxon>
        <taxon>Metazoa</taxon>
        <taxon>Spiralia</taxon>
        <taxon>Lophotrochozoa</taxon>
        <taxon>Mollusca</taxon>
        <taxon>Bivalvia</taxon>
        <taxon>Autobranchia</taxon>
        <taxon>Heteroconchia</taxon>
        <taxon>Euheterodonta</taxon>
        <taxon>Imparidentia</taxon>
        <taxon>Neoheterodontei</taxon>
        <taxon>Venerida</taxon>
        <taxon>Veneroidea</taxon>
        <taxon>Veneridae</taxon>
        <taxon>Paphia</taxon>
    </lineage>
</organism>
<reference evidence="10" key="1">
    <citation type="journal article" date="2012" name="Gene">
        <title>Comparative studies of the complete mitochondrial genomes of four Paphia clams and reconsideration of subgenus Neotapes (Bivalvia: Veneridae).</title>
        <authorList>
            <person name="Xu X."/>
            <person name="Wu X."/>
            <person name="Yu Z."/>
        </authorList>
    </citation>
    <scope>NUCLEOTIDE SEQUENCE</scope>
    <source>
        <tissue evidence="10">Adductor muscle</tissue>
    </source>
</reference>
<feature type="transmembrane region" description="Helical" evidence="9">
    <location>
        <begin position="282"/>
        <end position="302"/>
    </location>
</feature>
<protein>
    <recommendedName>
        <fullName evidence="3 8">NADH-ubiquinone oxidoreductase chain 1</fullName>
        <ecNumber evidence="8">7.1.1.2</ecNumber>
    </recommendedName>
</protein>
<dbReference type="HAMAP" id="MF_01350">
    <property type="entry name" value="NDH1_NuoH"/>
    <property type="match status" value="1"/>
</dbReference>
<evidence type="ECO:0000256" key="2">
    <source>
        <dbReference type="ARBA" id="ARBA00010535"/>
    </source>
</evidence>
<feature type="transmembrane region" description="Helical" evidence="9">
    <location>
        <begin position="227"/>
        <end position="246"/>
    </location>
</feature>
<feature type="transmembrane region" description="Helical" evidence="9">
    <location>
        <begin position="67"/>
        <end position="86"/>
    </location>
</feature>
<geneLocation type="mitochondrion" evidence="10"/>
<dbReference type="InterPro" id="IPR001694">
    <property type="entry name" value="NADH_UbQ_OxRdtase_su1/FPO"/>
</dbReference>
<comment type="catalytic activity">
    <reaction evidence="8">
        <text>a ubiquinone + NADH + 5 H(+)(in) = a ubiquinol + NAD(+) + 4 H(+)(out)</text>
        <dbReference type="Rhea" id="RHEA:29091"/>
        <dbReference type="Rhea" id="RHEA-COMP:9565"/>
        <dbReference type="Rhea" id="RHEA-COMP:9566"/>
        <dbReference type="ChEBI" id="CHEBI:15378"/>
        <dbReference type="ChEBI" id="CHEBI:16389"/>
        <dbReference type="ChEBI" id="CHEBI:17976"/>
        <dbReference type="ChEBI" id="CHEBI:57540"/>
        <dbReference type="ChEBI" id="CHEBI:57945"/>
        <dbReference type="EC" id="7.1.1.2"/>
    </reaction>
</comment>
<dbReference type="PANTHER" id="PTHR11432:SF3">
    <property type="entry name" value="NADH-UBIQUINONE OXIDOREDUCTASE CHAIN 1"/>
    <property type="match status" value="1"/>
</dbReference>
<dbReference type="PROSITE" id="PS00668">
    <property type="entry name" value="COMPLEX1_ND1_2"/>
    <property type="match status" value="1"/>
</dbReference>
<dbReference type="GO" id="GO:0003954">
    <property type="term" value="F:NADH dehydrogenase activity"/>
    <property type="evidence" value="ECO:0007669"/>
    <property type="project" value="TreeGrafter"/>
</dbReference>
<evidence type="ECO:0000256" key="8">
    <source>
        <dbReference type="RuleBase" id="RU000473"/>
    </source>
</evidence>
<dbReference type="Pfam" id="PF00146">
    <property type="entry name" value="NADHdh"/>
    <property type="match status" value="1"/>
</dbReference>
<evidence type="ECO:0000256" key="7">
    <source>
        <dbReference type="RuleBase" id="RU000471"/>
    </source>
</evidence>
<dbReference type="EMBL" id="JF969276">
    <property type="protein sequence ID" value="AEH99612.1"/>
    <property type="molecule type" value="Genomic_DNA"/>
</dbReference>
<keyword evidence="7" id="KW-0520">NAD</keyword>
<gene>
    <name evidence="10" type="primary">nad1</name>
</gene>
<keyword evidence="8" id="KW-0830">Ubiquinone</keyword>
<evidence type="ECO:0000256" key="5">
    <source>
        <dbReference type="ARBA" id="ARBA00022989"/>
    </source>
</evidence>
<evidence type="ECO:0000256" key="1">
    <source>
        <dbReference type="ARBA" id="ARBA00004141"/>
    </source>
</evidence>
<comment type="similarity">
    <text evidence="2 7">Belongs to the complex I subunit 1 family.</text>
</comment>
<proteinExistence type="inferred from homology"/>
<evidence type="ECO:0000256" key="4">
    <source>
        <dbReference type="ARBA" id="ARBA00022692"/>
    </source>
</evidence>
<dbReference type="AlphaFoldDB" id="H6BHS1"/>
<comment type="subcellular location">
    <subcellularLocation>
        <location evidence="1">Membrane</location>
        <topology evidence="1">Multi-pass membrane protein</topology>
    </subcellularLocation>
    <subcellularLocation>
        <location evidence="7">Mitochondrion inner membrane</location>
        <topology evidence="7">Multi-pass membrane protein</topology>
    </subcellularLocation>
</comment>
<dbReference type="PROSITE" id="PS00667">
    <property type="entry name" value="COMPLEX1_ND1_1"/>
    <property type="match status" value="1"/>
</dbReference>
<dbReference type="GO" id="GO:0009060">
    <property type="term" value="P:aerobic respiration"/>
    <property type="evidence" value="ECO:0007669"/>
    <property type="project" value="TreeGrafter"/>
</dbReference>
<feature type="transmembrane region" description="Helical" evidence="9">
    <location>
        <begin position="203"/>
        <end position="220"/>
    </location>
</feature>
<dbReference type="GO" id="GO:0005743">
    <property type="term" value="C:mitochondrial inner membrane"/>
    <property type="evidence" value="ECO:0007669"/>
    <property type="project" value="UniProtKB-SubCell"/>
</dbReference>
<evidence type="ECO:0000256" key="9">
    <source>
        <dbReference type="SAM" id="Phobius"/>
    </source>
</evidence>
<keyword evidence="5 9" id="KW-1133">Transmembrane helix</keyword>
<feature type="transmembrane region" description="Helical" evidence="9">
    <location>
        <begin position="93"/>
        <end position="117"/>
    </location>
</feature>
<dbReference type="PANTHER" id="PTHR11432">
    <property type="entry name" value="NADH DEHYDROGENASE SUBUNIT 1"/>
    <property type="match status" value="1"/>
</dbReference>
<dbReference type="InterPro" id="IPR018086">
    <property type="entry name" value="NADH_UbQ_OxRdtase_su1_CS"/>
</dbReference>
<accession>H6BHS1</accession>
<feature type="transmembrane region" description="Helical" evidence="9">
    <location>
        <begin position="252"/>
        <end position="270"/>
    </location>
</feature>
<evidence type="ECO:0000313" key="10">
    <source>
        <dbReference type="EMBL" id="AEH99612.1"/>
    </source>
</evidence>
<dbReference type="EC" id="7.1.1.2" evidence="8"/>
<sequence>MSVVVVSILMLVSVAFYIVTERKGLGMLQLRQGPNKVGFKGLVQPVADGVKLFTKEMIFPYSSIKSMYIIGPLICFSCAYLLWGLFPCMYGCFYLSLGFLFFVCVSSFSVYGVFMVGWSCDSRYGFLGAMRAIAQSISYEVFLSTCLFCPLTLMGSYSLNDCRVSEFPGILLGQEVMLLWIICVLAETNRAPFDFVEGESELVAGYMVEFGGVGFALLALAEYSNMVFMSMVSSLLFLSCVLGKMVFDSLLFSFFVVAISYFLVWVRGVVPRFRYDLLMGLCWKVLLPLSICLLMVYLGLFSDLDLVLNKMS</sequence>
<keyword evidence="8 10" id="KW-0496">Mitochondrion</keyword>
<keyword evidence="4 7" id="KW-0812">Transmembrane</keyword>
<feature type="transmembrane region" description="Helical" evidence="9">
    <location>
        <begin position="169"/>
        <end position="188"/>
    </location>
</feature>